<reference evidence="7" key="2">
    <citation type="submission" date="2021-01" db="EMBL/GenBank/DDBJ databases">
        <authorList>
            <person name="Schikora-Tamarit M.A."/>
        </authorList>
    </citation>
    <scope>NUCLEOTIDE SEQUENCE</scope>
    <source>
        <strain evidence="7">NCAIM Y.01608</strain>
    </source>
</reference>
<dbReference type="InterPro" id="IPR001737">
    <property type="entry name" value="KsgA/Erm"/>
</dbReference>
<dbReference type="AlphaFoldDB" id="A0A9P8P1S1"/>
<evidence type="ECO:0000256" key="6">
    <source>
        <dbReference type="ARBA" id="ARBA00024915"/>
    </source>
</evidence>
<evidence type="ECO:0000256" key="5">
    <source>
        <dbReference type="ARBA" id="ARBA00022884"/>
    </source>
</evidence>
<dbReference type="GO" id="GO:0008168">
    <property type="term" value="F:methyltransferase activity"/>
    <property type="evidence" value="ECO:0007669"/>
    <property type="project" value="UniProtKB-KW"/>
</dbReference>
<protein>
    <recommendedName>
        <fullName evidence="1">Mitochondrial transcription factor 1</fullName>
    </recommendedName>
</protein>
<evidence type="ECO:0000256" key="4">
    <source>
        <dbReference type="ARBA" id="ARBA00022691"/>
    </source>
</evidence>
<evidence type="ECO:0000313" key="8">
    <source>
        <dbReference type="Proteomes" id="UP000788993"/>
    </source>
</evidence>
<proteinExistence type="predicted"/>
<keyword evidence="4" id="KW-0949">S-adenosyl-L-methionine</keyword>
<dbReference type="GO" id="GO:0032259">
    <property type="term" value="P:methylation"/>
    <property type="evidence" value="ECO:0007669"/>
    <property type="project" value="UniProtKB-KW"/>
</dbReference>
<evidence type="ECO:0000256" key="1">
    <source>
        <dbReference type="ARBA" id="ARBA00013836"/>
    </source>
</evidence>
<evidence type="ECO:0000313" key="7">
    <source>
        <dbReference type="EMBL" id="KAH3663089.1"/>
    </source>
</evidence>
<dbReference type="SUPFAM" id="SSF53335">
    <property type="entry name" value="S-adenosyl-L-methionine-dependent methyltransferases"/>
    <property type="match status" value="1"/>
</dbReference>
<dbReference type="EMBL" id="JAEUBD010001266">
    <property type="protein sequence ID" value="KAH3663089.1"/>
    <property type="molecule type" value="Genomic_DNA"/>
</dbReference>
<keyword evidence="8" id="KW-1185">Reference proteome</keyword>
<dbReference type="Proteomes" id="UP000788993">
    <property type="component" value="Unassembled WGS sequence"/>
</dbReference>
<keyword evidence="5" id="KW-0694">RNA-binding</keyword>
<dbReference type="InterPro" id="IPR029063">
    <property type="entry name" value="SAM-dependent_MTases_sf"/>
</dbReference>
<reference evidence="7" key="1">
    <citation type="journal article" date="2021" name="Open Biol.">
        <title>Shared evolutionary footprints suggest mitochondrial oxidative damage underlies multiple complex I losses in fungi.</title>
        <authorList>
            <person name="Schikora-Tamarit M.A."/>
            <person name="Marcet-Houben M."/>
            <person name="Nosek J."/>
            <person name="Gabaldon T."/>
        </authorList>
    </citation>
    <scope>NUCLEOTIDE SEQUENCE</scope>
    <source>
        <strain evidence="7">NCAIM Y.01608</strain>
    </source>
</reference>
<keyword evidence="2" id="KW-0489">Methyltransferase</keyword>
<evidence type="ECO:0000256" key="3">
    <source>
        <dbReference type="ARBA" id="ARBA00022679"/>
    </source>
</evidence>
<comment type="function">
    <text evidence="6">Mitochondrial transcription factor that confers selective promoter recognition on the core subunit of the yeast mitochondrial RNA polymerase. Interacts with DNA in a non-specific manner.</text>
</comment>
<dbReference type="Gene3D" id="1.10.8.100">
    <property type="entry name" value="Ribosomal RNA adenine dimethylase-like, domain 2"/>
    <property type="match status" value="1"/>
</dbReference>
<dbReference type="InterPro" id="IPR023165">
    <property type="entry name" value="rRNA_Ade_diMease-like_C"/>
</dbReference>
<dbReference type="Gene3D" id="3.40.50.150">
    <property type="entry name" value="Vaccinia Virus protein VP39"/>
    <property type="match status" value="1"/>
</dbReference>
<dbReference type="GO" id="GO:0003723">
    <property type="term" value="F:RNA binding"/>
    <property type="evidence" value="ECO:0007669"/>
    <property type="project" value="UniProtKB-KW"/>
</dbReference>
<accession>A0A9P8P1S1</accession>
<organism evidence="7 8">
    <name type="scientific">Ogataea polymorpha</name>
    <dbReference type="NCBI Taxonomy" id="460523"/>
    <lineage>
        <taxon>Eukaryota</taxon>
        <taxon>Fungi</taxon>
        <taxon>Dikarya</taxon>
        <taxon>Ascomycota</taxon>
        <taxon>Saccharomycotina</taxon>
        <taxon>Pichiomycetes</taxon>
        <taxon>Pichiales</taxon>
        <taxon>Pichiaceae</taxon>
        <taxon>Ogataea</taxon>
    </lineage>
</organism>
<name>A0A9P8P1S1_9ASCO</name>
<sequence>MSKTITRAQFVNSVESFKQAYQSPHFGRNSAKIPFSQEVNHQIFEKLDLKNQYKNPSEKLHIVDYQTGFNSFVYDLHHYLRPRFHLLIPNSATTHRFWKRLQEMDPMCRNFYLFEEDPRSLRHYNSEELIDSGKIVLDRNPAEKVNQTLLITGSYITTSDKSKVRSMLYFNQMCLAWYKYQKVKSLFWLRPADALKYLGIMGSRFRQTNSVVATAFNDVKVIAYSNYEQQKSVTRCMSEFSDAIKLPKVPQQEDLMLVEFQSNHEKYSIEHMTEFTLVLHKLFMLPSYKVIQNLHFLGPGADEYFKQVLPASVLDCRICDLPIEELVNISDLYFRWPFKPITDLEIYMEADTDHT</sequence>
<comment type="caution">
    <text evidence="7">The sequence shown here is derived from an EMBL/GenBank/DDBJ whole genome shotgun (WGS) entry which is preliminary data.</text>
</comment>
<keyword evidence="3" id="KW-0808">Transferase</keyword>
<evidence type="ECO:0000256" key="2">
    <source>
        <dbReference type="ARBA" id="ARBA00022603"/>
    </source>
</evidence>
<gene>
    <name evidence="7" type="ORF">OGATHE_004665</name>
</gene>
<dbReference type="Pfam" id="PF00398">
    <property type="entry name" value="RrnaAD"/>
    <property type="match status" value="1"/>
</dbReference>